<dbReference type="PRINTS" id="PR00081">
    <property type="entry name" value="GDHRDH"/>
</dbReference>
<accession>A0AAE1SLF0</accession>
<dbReference type="EMBL" id="JAVYJV010000005">
    <property type="protein sequence ID" value="KAK4370851.1"/>
    <property type="molecule type" value="Genomic_DNA"/>
</dbReference>
<protein>
    <recommendedName>
        <fullName evidence="5">(-)-isopiperitenol/(-)-carveol dehydrogenase, mitochondrial-like</fullName>
    </recommendedName>
</protein>
<comment type="caution">
    <text evidence="3">The sequence shown here is derived from an EMBL/GenBank/DDBJ whole genome shotgun (WGS) entry which is preliminary data.</text>
</comment>
<dbReference type="AlphaFoldDB" id="A0AAE1SLF0"/>
<evidence type="ECO:0000313" key="4">
    <source>
        <dbReference type="Proteomes" id="UP001291623"/>
    </source>
</evidence>
<dbReference type="PROSITE" id="PS00061">
    <property type="entry name" value="ADH_SHORT"/>
    <property type="match status" value="1"/>
</dbReference>
<evidence type="ECO:0000256" key="2">
    <source>
        <dbReference type="ARBA" id="ARBA00023027"/>
    </source>
</evidence>
<evidence type="ECO:0000256" key="1">
    <source>
        <dbReference type="ARBA" id="ARBA00006484"/>
    </source>
</evidence>
<dbReference type="Proteomes" id="UP001291623">
    <property type="component" value="Unassembled WGS sequence"/>
</dbReference>
<organism evidence="3 4">
    <name type="scientific">Anisodus tanguticus</name>
    <dbReference type="NCBI Taxonomy" id="243964"/>
    <lineage>
        <taxon>Eukaryota</taxon>
        <taxon>Viridiplantae</taxon>
        <taxon>Streptophyta</taxon>
        <taxon>Embryophyta</taxon>
        <taxon>Tracheophyta</taxon>
        <taxon>Spermatophyta</taxon>
        <taxon>Magnoliopsida</taxon>
        <taxon>eudicotyledons</taxon>
        <taxon>Gunneridae</taxon>
        <taxon>Pentapetalae</taxon>
        <taxon>asterids</taxon>
        <taxon>lamiids</taxon>
        <taxon>Solanales</taxon>
        <taxon>Solanaceae</taxon>
        <taxon>Solanoideae</taxon>
        <taxon>Hyoscyameae</taxon>
        <taxon>Anisodus</taxon>
    </lineage>
</organism>
<name>A0AAE1SLF0_9SOLA</name>
<dbReference type="InterPro" id="IPR002347">
    <property type="entry name" value="SDR_fam"/>
</dbReference>
<dbReference type="GO" id="GO:0016616">
    <property type="term" value="F:oxidoreductase activity, acting on the CH-OH group of donors, NAD or NADP as acceptor"/>
    <property type="evidence" value="ECO:0007669"/>
    <property type="project" value="UniProtKB-ARBA"/>
</dbReference>
<reference evidence="3" key="1">
    <citation type="submission" date="2023-12" db="EMBL/GenBank/DDBJ databases">
        <title>Genome assembly of Anisodus tanguticus.</title>
        <authorList>
            <person name="Wang Y.-J."/>
        </authorList>
    </citation>
    <scope>NUCLEOTIDE SEQUENCE</scope>
    <source>
        <strain evidence="3">KB-2021</strain>
        <tissue evidence="3">Leaf</tissue>
    </source>
</reference>
<dbReference type="InterPro" id="IPR020904">
    <property type="entry name" value="Sc_DH/Rdtase_CS"/>
</dbReference>
<evidence type="ECO:0000313" key="3">
    <source>
        <dbReference type="EMBL" id="KAK4370851.1"/>
    </source>
</evidence>
<dbReference type="PANTHER" id="PTHR42820">
    <property type="entry name" value="SHORT-CHAIN DEHYDROGENASE REDUCTASE"/>
    <property type="match status" value="1"/>
</dbReference>
<keyword evidence="2" id="KW-0520">NAD</keyword>
<dbReference type="Gene3D" id="3.40.50.720">
    <property type="entry name" value="NAD(P)-binding Rossmann-like Domain"/>
    <property type="match status" value="1"/>
</dbReference>
<dbReference type="SUPFAM" id="SSF51735">
    <property type="entry name" value="NAD(P)-binding Rossmann-fold domains"/>
    <property type="match status" value="1"/>
</dbReference>
<keyword evidence="4" id="KW-1185">Reference proteome</keyword>
<dbReference type="Pfam" id="PF13561">
    <property type="entry name" value="adh_short_C2"/>
    <property type="match status" value="1"/>
</dbReference>
<comment type="similarity">
    <text evidence="1">Belongs to the short-chain dehydrogenases/reductases (SDR) family.</text>
</comment>
<dbReference type="PANTHER" id="PTHR42820:SF21">
    <property type="entry name" value="SHORT-CHAIN DEHYDROGENASE REDUCTASE 3B-LIKE"/>
    <property type="match status" value="1"/>
</dbReference>
<sequence length="263" mass="28157">MSIQQNQCSSKKLEGKVAIITGGASGIGEATVHVFAEHGVRGIVIADIQDEKGRHVAEAVGSQLVRCNYVHCDVTHEDRVKSMVDWHVQTYGQLDIMFSNAGIVSPTDKTVLDLNLSELDHLSTVNVHSMGACVKHAARVMVKGASNLNLILLILILGSKGARRRTDYVMSKHAVVGLVRSASLQLGVHGIRVNSVSPSAVATPGLCRSVQKEAKEVEKMYEPLTSLVLKVKHVADAVAFLASDKSAFVTGHDLTVDGGFASW</sequence>
<evidence type="ECO:0008006" key="5">
    <source>
        <dbReference type="Google" id="ProtNLM"/>
    </source>
</evidence>
<proteinExistence type="inferred from homology"/>
<dbReference type="InterPro" id="IPR036291">
    <property type="entry name" value="NAD(P)-bd_dom_sf"/>
</dbReference>
<gene>
    <name evidence="3" type="ORF">RND71_010326</name>
</gene>
<dbReference type="FunFam" id="3.40.50.720:FF:000084">
    <property type="entry name" value="Short-chain dehydrogenase reductase"/>
    <property type="match status" value="1"/>
</dbReference>